<proteinExistence type="predicted"/>
<organism evidence="2">
    <name type="scientific">marine sediment metagenome</name>
    <dbReference type="NCBI Taxonomy" id="412755"/>
    <lineage>
        <taxon>unclassified sequences</taxon>
        <taxon>metagenomes</taxon>
        <taxon>ecological metagenomes</taxon>
    </lineage>
</organism>
<dbReference type="AlphaFoldDB" id="X0Y8U0"/>
<accession>X0Y8U0</accession>
<feature type="non-terminal residue" evidence="2">
    <location>
        <position position="176"/>
    </location>
</feature>
<dbReference type="InterPro" id="IPR007890">
    <property type="entry name" value="CHASE2"/>
</dbReference>
<reference evidence="2" key="1">
    <citation type="journal article" date="2014" name="Front. Microbiol.">
        <title>High frequency of phylogenetically diverse reductive dehalogenase-homologous genes in deep subseafloor sedimentary metagenomes.</title>
        <authorList>
            <person name="Kawai M."/>
            <person name="Futagami T."/>
            <person name="Toyoda A."/>
            <person name="Takaki Y."/>
            <person name="Nishi S."/>
            <person name="Hori S."/>
            <person name="Arai W."/>
            <person name="Tsubouchi T."/>
            <person name="Morono Y."/>
            <person name="Uchiyama I."/>
            <person name="Ito T."/>
            <person name="Fujiyama A."/>
            <person name="Inagaki F."/>
            <person name="Takami H."/>
        </authorList>
    </citation>
    <scope>NUCLEOTIDE SEQUENCE</scope>
    <source>
        <strain evidence="2">Expedition CK06-06</strain>
    </source>
</reference>
<gene>
    <name evidence="2" type="ORF">S01H1_74843</name>
</gene>
<comment type="caution">
    <text evidence="2">The sequence shown here is derived from an EMBL/GenBank/DDBJ whole genome shotgun (WGS) entry which is preliminary data.</text>
</comment>
<sequence>MAQTAMKTSRPIPSLLLGLLATLLVLGAHLADWDKDTELRALDVRFNFSPAGSPDHIAHIDIDDGSLAALGRWPWPRKLQAGIVDTLAECGARAVVMDILMPEPQEVRFVSVASEIYGDRQSALVGKAEPVPVFDDAILARTLRERGNIFMPMTIDIDIAEEKTKLEAEVERALKD</sequence>
<evidence type="ECO:0000313" key="2">
    <source>
        <dbReference type="EMBL" id="GAG45138.1"/>
    </source>
</evidence>
<protein>
    <recommendedName>
        <fullName evidence="1">CHASE2 domain-containing protein</fullName>
    </recommendedName>
</protein>
<dbReference type="Pfam" id="PF05226">
    <property type="entry name" value="CHASE2"/>
    <property type="match status" value="1"/>
</dbReference>
<name>X0Y8U0_9ZZZZ</name>
<dbReference type="EMBL" id="BARS01050092">
    <property type="protein sequence ID" value="GAG45138.1"/>
    <property type="molecule type" value="Genomic_DNA"/>
</dbReference>
<evidence type="ECO:0000259" key="1">
    <source>
        <dbReference type="Pfam" id="PF05226"/>
    </source>
</evidence>
<feature type="domain" description="CHASE2" evidence="1">
    <location>
        <begin position="21"/>
        <end position="149"/>
    </location>
</feature>